<dbReference type="AlphaFoldDB" id="A0A381WYM4"/>
<organism evidence="3">
    <name type="scientific">marine metagenome</name>
    <dbReference type="NCBI Taxonomy" id="408172"/>
    <lineage>
        <taxon>unclassified sequences</taxon>
        <taxon>metagenomes</taxon>
        <taxon>ecological metagenomes</taxon>
    </lineage>
</organism>
<dbReference type="PANTHER" id="PTHR11717">
    <property type="entry name" value="LOW MOLECULAR WEIGHT PROTEIN TYROSINE PHOSPHATASE"/>
    <property type="match status" value="1"/>
</dbReference>
<dbReference type="Pfam" id="PF01451">
    <property type="entry name" value="LMWPc"/>
    <property type="match status" value="1"/>
</dbReference>
<dbReference type="InterPro" id="IPR050438">
    <property type="entry name" value="LMW_PTPase"/>
</dbReference>
<dbReference type="SUPFAM" id="SSF52788">
    <property type="entry name" value="Phosphotyrosine protein phosphatases I"/>
    <property type="match status" value="1"/>
</dbReference>
<dbReference type="GO" id="GO:0004725">
    <property type="term" value="F:protein tyrosine phosphatase activity"/>
    <property type="evidence" value="ECO:0007669"/>
    <property type="project" value="UniProtKB-EC"/>
</dbReference>
<feature type="domain" description="Phosphotyrosine protein phosphatase I" evidence="2">
    <location>
        <begin position="8"/>
        <end position="169"/>
    </location>
</feature>
<dbReference type="Gene3D" id="3.40.50.2300">
    <property type="match status" value="1"/>
</dbReference>
<sequence>MENQSEKPVICFLCTGNAARSVMARIMFEKRAPNYVAIGAGTLVLEGHPMSQRTRKALERFEISDPAHRSSQFGERHTGVDLVIAMEPSHIEWIRRNFPEVAPRAATLPRLVRELPKEGSLAERVMELNLAEVEIESWEEVVDPASGDQEIFDSCATEIDRLINQLIDRLP</sequence>
<dbReference type="PANTHER" id="PTHR11717:SF7">
    <property type="entry name" value="LOW MOLECULAR WEIGHT PHOSPHOTYROSINE PROTEIN PHOSPHATASE"/>
    <property type="match status" value="1"/>
</dbReference>
<proteinExistence type="predicted"/>
<reference evidence="3" key="1">
    <citation type="submission" date="2018-05" db="EMBL/GenBank/DDBJ databases">
        <authorList>
            <person name="Lanie J.A."/>
            <person name="Ng W.-L."/>
            <person name="Kazmierczak K.M."/>
            <person name="Andrzejewski T.M."/>
            <person name="Davidsen T.M."/>
            <person name="Wayne K.J."/>
            <person name="Tettelin H."/>
            <person name="Glass J.I."/>
            <person name="Rusch D."/>
            <person name="Podicherti R."/>
            <person name="Tsui H.-C.T."/>
            <person name="Winkler M.E."/>
        </authorList>
    </citation>
    <scope>NUCLEOTIDE SEQUENCE</scope>
</reference>
<gene>
    <name evidence="3" type="ORF">METZ01_LOCUS109917</name>
</gene>
<accession>A0A381WYM4</accession>
<name>A0A381WYM4_9ZZZZ</name>
<dbReference type="SMART" id="SM00226">
    <property type="entry name" value="LMWPc"/>
    <property type="match status" value="1"/>
</dbReference>
<dbReference type="EC" id="3.1.3.48" evidence="1"/>
<evidence type="ECO:0000259" key="2">
    <source>
        <dbReference type="SMART" id="SM00226"/>
    </source>
</evidence>
<dbReference type="InterPro" id="IPR036196">
    <property type="entry name" value="Ptyr_pPase_sf"/>
</dbReference>
<dbReference type="EMBL" id="UINC01013169">
    <property type="protein sequence ID" value="SVA57063.1"/>
    <property type="molecule type" value="Genomic_DNA"/>
</dbReference>
<evidence type="ECO:0000313" key="3">
    <source>
        <dbReference type="EMBL" id="SVA57063.1"/>
    </source>
</evidence>
<evidence type="ECO:0000256" key="1">
    <source>
        <dbReference type="ARBA" id="ARBA00013064"/>
    </source>
</evidence>
<protein>
    <recommendedName>
        <fullName evidence="1">protein-tyrosine-phosphatase</fullName>
        <ecNumber evidence="1">3.1.3.48</ecNumber>
    </recommendedName>
</protein>
<dbReference type="InterPro" id="IPR023485">
    <property type="entry name" value="Ptyr_pPase"/>
</dbReference>